<gene>
    <name evidence="3" type="ORF">ENP13_02965</name>
</gene>
<dbReference type="SUPFAM" id="SSF101790">
    <property type="entry name" value="Aminomethyltransferase beta-barrel domain"/>
    <property type="match status" value="1"/>
</dbReference>
<dbReference type="Pfam" id="PF01571">
    <property type="entry name" value="GCV_T"/>
    <property type="match status" value="1"/>
</dbReference>
<evidence type="ECO:0000313" key="3">
    <source>
        <dbReference type="EMBL" id="HEX70188.1"/>
    </source>
</evidence>
<accession>A0A7C2WIG8</accession>
<sequence length="467" mass="52165">MSAPAAKRNLQSIVDSVSSISEYLYNNVTGARVYPVVPPEFSNWRDEQHAWRETVCLFDLSYHMTDLYVYGPDAFKLLSQLAFNSFKGFEPGRAKQLVVCTPAGYVIGDAILFYLDKEAFQLVGRPSAHNWVQYHAETGGYNVTLERDEWSVADPHRPRKVYRYQVQGPNAKAVLEKLNGGPLPDVKFFHMSWITIGGHRVRMLHHGMSGVAGAELIGPFEEGPAVKAAILEAGQEFGIRHVGSRAYATNTLESGWIPSPLPAVYTGEELRAYREWLPATSYEAVGSLGGSFYSPNIEDYYLTPWDLGYGPILKFDHDFIGREALEEKAKGPHRKKVTLAWNGEDVARAYATLFTEPKGQRAKYIDLPLSQYATWMYDKVLNRQGELVGISTFCGYSSNEGKMLSLAMLEEAYAEPGTEVTLVWGEEGGGSRKPSVERHVQVEIRATVGPVPYSEAARQYRATVARR</sequence>
<dbReference type="InterPro" id="IPR006222">
    <property type="entry name" value="GCVT_N"/>
</dbReference>
<reference evidence="3" key="1">
    <citation type="journal article" date="2020" name="mSystems">
        <title>Genome- and Community-Level Interaction Insights into Carbon Utilization and Element Cycling Functions of Hydrothermarchaeota in Hydrothermal Sediment.</title>
        <authorList>
            <person name="Zhou Z."/>
            <person name="Liu Y."/>
            <person name="Xu W."/>
            <person name="Pan J."/>
            <person name="Luo Z.H."/>
            <person name="Li M."/>
        </authorList>
    </citation>
    <scope>NUCLEOTIDE SEQUENCE [LARGE SCALE GENOMIC DNA]</scope>
    <source>
        <strain evidence="3">SpSt-192</strain>
    </source>
</reference>
<evidence type="ECO:0000259" key="2">
    <source>
        <dbReference type="Pfam" id="PF01571"/>
    </source>
</evidence>
<dbReference type="InterPro" id="IPR029043">
    <property type="entry name" value="GcvT/YgfZ_C"/>
</dbReference>
<dbReference type="EMBL" id="DSID01000232">
    <property type="protein sequence ID" value="HEX70188.1"/>
    <property type="molecule type" value="Genomic_DNA"/>
</dbReference>
<name>A0A7C2WIG8_9BACT</name>
<evidence type="ECO:0000256" key="1">
    <source>
        <dbReference type="PIRSR" id="PIRSR006487-1"/>
    </source>
</evidence>
<dbReference type="InterPro" id="IPR028896">
    <property type="entry name" value="GcvT/YgfZ/DmdA"/>
</dbReference>
<dbReference type="InterPro" id="IPR027266">
    <property type="entry name" value="TrmE/GcvT-like"/>
</dbReference>
<keyword evidence="3" id="KW-0808">Transferase</keyword>
<dbReference type="GO" id="GO:0016740">
    <property type="term" value="F:transferase activity"/>
    <property type="evidence" value="ECO:0007669"/>
    <property type="project" value="UniProtKB-KW"/>
</dbReference>
<feature type="domain" description="GCVT N-terminal" evidence="2">
    <location>
        <begin position="40"/>
        <end position="257"/>
    </location>
</feature>
<dbReference type="Gene3D" id="3.30.1360.120">
    <property type="entry name" value="Probable tRNA modification gtpase trme, domain 1"/>
    <property type="match status" value="1"/>
</dbReference>
<proteinExistence type="predicted"/>
<dbReference type="PANTHER" id="PTHR43757:SF2">
    <property type="entry name" value="AMINOMETHYLTRANSFERASE, MITOCHONDRIAL"/>
    <property type="match status" value="1"/>
</dbReference>
<organism evidence="3">
    <name type="scientific">Thermorudis sp</name>
    <dbReference type="NCBI Taxonomy" id="1969470"/>
    <lineage>
        <taxon>Bacteria</taxon>
        <taxon>Pseudomonadati</taxon>
        <taxon>Thermomicrobiota</taxon>
        <taxon>Thermomicrobia</taxon>
        <taxon>Thermomicrobia incertae sedis</taxon>
        <taxon>Thermorudis</taxon>
    </lineage>
</organism>
<comment type="caution">
    <text evidence="3">The sequence shown here is derived from an EMBL/GenBank/DDBJ whole genome shotgun (WGS) entry which is preliminary data.</text>
</comment>
<dbReference type="SUPFAM" id="SSF103025">
    <property type="entry name" value="Folate-binding domain"/>
    <property type="match status" value="1"/>
</dbReference>
<protein>
    <submittedName>
        <fullName evidence="3">Aminomethyl transferase family protein</fullName>
    </submittedName>
</protein>
<feature type="binding site" evidence="1">
    <location>
        <position position="215"/>
    </location>
    <ligand>
        <name>substrate</name>
    </ligand>
</feature>
<dbReference type="AlphaFoldDB" id="A0A7C2WIG8"/>
<dbReference type="PANTHER" id="PTHR43757">
    <property type="entry name" value="AMINOMETHYLTRANSFERASE"/>
    <property type="match status" value="1"/>
</dbReference>
<dbReference type="PIRSF" id="PIRSF006487">
    <property type="entry name" value="GcvT"/>
    <property type="match status" value="1"/>
</dbReference>